<protein>
    <submittedName>
        <fullName evidence="1">Uncharacterized protein</fullName>
    </submittedName>
</protein>
<dbReference type="EMBL" id="PNBA02000001">
    <property type="protein sequence ID" value="KAG6436552.1"/>
    <property type="molecule type" value="Genomic_DNA"/>
</dbReference>
<reference evidence="1" key="1">
    <citation type="submission" date="2018-01" db="EMBL/GenBank/DDBJ databases">
        <authorList>
            <person name="Mao J.F."/>
        </authorList>
    </citation>
    <scope>NUCLEOTIDE SEQUENCE</scope>
    <source>
        <strain evidence="1">Huo1</strain>
        <tissue evidence="1">Leaf</tissue>
    </source>
</reference>
<accession>A0A8X8YU00</accession>
<evidence type="ECO:0000313" key="2">
    <source>
        <dbReference type="Proteomes" id="UP000298416"/>
    </source>
</evidence>
<reference evidence="1" key="2">
    <citation type="submission" date="2020-08" db="EMBL/GenBank/DDBJ databases">
        <title>Plant Genome Project.</title>
        <authorList>
            <person name="Zhang R.-G."/>
        </authorList>
    </citation>
    <scope>NUCLEOTIDE SEQUENCE</scope>
    <source>
        <strain evidence="1">Huo1</strain>
        <tissue evidence="1">Leaf</tissue>
    </source>
</reference>
<gene>
    <name evidence="1" type="ORF">SASPL_101453</name>
</gene>
<proteinExistence type="predicted"/>
<dbReference type="AlphaFoldDB" id="A0A8X8YU00"/>
<sequence length="211" mass="24206">MTADVAMLVVRDLQRDIVIDDLRQQVQDLQRREKHRRKSNLMRSNASVRRSMDDPLFNYVFTSSNADEPSKNSDSNIFSMPVYDTSVYDEDIFYELPEQPNNSNTNILSMPVYDKPVYDGDILSMPVYDKHVYDEDILSMPVYDTPVCDEDIFNEFLGMMSKFPPPSVKFDDAAEDEGMDVDDDEEYGEAEGGTASWDSCLMDGKSRQLII</sequence>
<comment type="caution">
    <text evidence="1">The sequence shown here is derived from an EMBL/GenBank/DDBJ whole genome shotgun (WGS) entry which is preliminary data.</text>
</comment>
<name>A0A8X8YU00_SALSN</name>
<evidence type="ECO:0000313" key="1">
    <source>
        <dbReference type="EMBL" id="KAG6436552.1"/>
    </source>
</evidence>
<dbReference type="Proteomes" id="UP000298416">
    <property type="component" value="Unassembled WGS sequence"/>
</dbReference>
<keyword evidence="2" id="KW-1185">Reference proteome</keyword>
<organism evidence="1">
    <name type="scientific">Salvia splendens</name>
    <name type="common">Scarlet sage</name>
    <dbReference type="NCBI Taxonomy" id="180675"/>
    <lineage>
        <taxon>Eukaryota</taxon>
        <taxon>Viridiplantae</taxon>
        <taxon>Streptophyta</taxon>
        <taxon>Embryophyta</taxon>
        <taxon>Tracheophyta</taxon>
        <taxon>Spermatophyta</taxon>
        <taxon>Magnoliopsida</taxon>
        <taxon>eudicotyledons</taxon>
        <taxon>Gunneridae</taxon>
        <taxon>Pentapetalae</taxon>
        <taxon>asterids</taxon>
        <taxon>lamiids</taxon>
        <taxon>Lamiales</taxon>
        <taxon>Lamiaceae</taxon>
        <taxon>Nepetoideae</taxon>
        <taxon>Mentheae</taxon>
        <taxon>Salviinae</taxon>
        <taxon>Salvia</taxon>
        <taxon>Salvia subgen. Calosphace</taxon>
        <taxon>core Calosphace</taxon>
    </lineage>
</organism>